<dbReference type="Gene3D" id="3.10.10.10">
    <property type="entry name" value="HIV Type 1 Reverse Transcriptase, subunit A, domain 1"/>
    <property type="match status" value="1"/>
</dbReference>
<comment type="caution">
    <text evidence="1">The sequence shown here is derived from an EMBL/GenBank/DDBJ whole genome shotgun (WGS) entry which is preliminary data.</text>
</comment>
<dbReference type="EMBL" id="JABTTQ020001862">
    <property type="protein sequence ID" value="KAK6127697.1"/>
    <property type="molecule type" value="Genomic_DNA"/>
</dbReference>
<proteinExistence type="predicted"/>
<keyword evidence="2" id="KW-1185">Reference proteome</keyword>
<name>A0ABR0UYG1_REHGL</name>
<evidence type="ECO:0000313" key="1">
    <source>
        <dbReference type="EMBL" id="KAK6127697.1"/>
    </source>
</evidence>
<protein>
    <submittedName>
        <fullName evidence="1">Uncharacterized protein</fullName>
    </submittedName>
</protein>
<organism evidence="1 2">
    <name type="scientific">Rehmannia glutinosa</name>
    <name type="common">Chinese foxglove</name>
    <dbReference type="NCBI Taxonomy" id="99300"/>
    <lineage>
        <taxon>Eukaryota</taxon>
        <taxon>Viridiplantae</taxon>
        <taxon>Streptophyta</taxon>
        <taxon>Embryophyta</taxon>
        <taxon>Tracheophyta</taxon>
        <taxon>Spermatophyta</taxon>
        <taxon>Magnoliopsida</taxon>
        <taxon>eudicotyledons</taxon>
        <taxon>Gunneridae</taxon>
        <taxon>Pentapetalae</taxon>
        <taxon>asterids</taxon>
        <taxon>lamiids</taxon>
        <taxon>Lamiales</taxon>
        <taxon>Orobanchaceae</taxon>
        <taxon>Rehmannieae</taxon>
        <taxon>Rehmannia</taxon>
    </lineage>
</organism>
<sequence length="116" mass="12963">MNIELIPEEPGKTTRVGTQLSPELTEEVIGFLRRNIDVFAWSAGDLLGVDPAQVTHHLNVDKTVRPVKQKKRPFGAEKDGIVQSEVTKLLEAGHIREVQFPEWAGHGKARGVWEDD</sequence>
<evidence type="ECO:0000313" key="2">
    <source>
        <dbReference type="Proteomes" id="UP001318860"/>
    </source>
</evidence>
<reference evidence="1 2" key="1">
    <citation type="journal article" date="2021" name="Comput. Struct. Biotechnol. J.">
        <title>De novo genome assembly of the potent medicinal plant Rehmannia glutinosa using nanopore technology.</title>
        <authorList>
            <person name="Ma L."/>
            <person name="Dong C."/>
            <person name="Song C."/>
            <person name="Wang X."/>
            <person name="Zheng X."/>
            <person name="Niu Y."/>
            <person name="Chen S."/>
            <person name="Feng W."/>
        </authorList>
    </citation>
    <scope>NUCLEOTIDE SEQUENCE [LARGE SCALE GENOMIC DNA]</scope>
    <source>
        <strain evidence="1">DH-2019</strain>
    </source>
</reference>
<dbReference type="SUPFAM" id="SSF56672">
    <property type="entry name" value="DNA/RNA polymerases"/>
    <property type="match status" value="1"/>
</dbReference>
<dbReference type="InterPro" id="IPR043502">
    <property type="entry name" value="DNA/RNA_pol_sf"/>
</dbReference>
<gene>
    <name evidence="1" type="ORF">DH2020_038571</name>
</gene>
<dbReference type="Proteomes" id="UP001318860">
    <property type="component" value="Unassembled WGS sequence"/>
</dbReference>
<accession>A0ABR0UYG1</accession>